<reference evidence="2" key="1">
    <citation type="journal article" date="2014" name="Front. Microbiol.">
        <title>High frequency of phylogenetically diverse reductive dehalogenase-homologous genes in deep subseafloor sedimentary metagenomes.</title>
        <authorList>
            <person name="Kawai M."/>
            <person name="Futagami T."/>
            <person name="Toyoda A."/>
            <person name="Takaki Y."/>
            <person name="Nishi S."/>
            <person name="Hori S."/>
            <person name="Arai W."/>
            <person name="Tsubouchi T."/>
            <person name="Morono Y."/>
            <person name="Uchiyama I."/>
            <person name="Ito T."/>
            <person name="Fujiyama A."/>
            <person name="Inagaki F."/>
            <person name="Takami H."/>
        </authorList>
    </citation>
    <scope>NUCLEOTIDE SEQUENCE</scope>
    <source>
        <strain evidence="2">Expedition CK06-06</strain>
    </source>
</reference>
<gene>
    <name evidence="2" type="ORF">S12H4_19108</name>
</gene>
<evidence type="ECO:0000313" key="2">
    <source>
        <dbReference type="EMBL" id="GAI81416.1"/>
    </source>
</evidence>
<evidence type="ECO:0000256" key="1">
    <source>
        <dbReference type="SAM" id="MobiDB-lite"/>
    </source>
</evidence>
<sequence length="165" mass="19305">MMAAHLTKVVAAIEDESRPFSAKVTFEVVEMPSMAAVARESWRDGMKVLTYPMTSVAGLKFYSLYKGRFEAQGIRYVQTQYLHCIDWCGDWEWFRGRYYVIEKEICLSQRSRPRFKWRLYLSSRLPWWHPEPEEEVPPPKQESPLPNSSPGSNDEPDPPFAHEVM</sequence>
<comment type="caution">
    <text evidence="2">The sequence shown here is derived from an EMBL/GenBank/DDBJ whole genome shotgun (WGS) entry which is preliminary data.</text>
</comment>
<protein>
    <submittedName>
        <fullName evidence="2">Uncharacterized protein</fullName>
    </submittedName>
</protein>
<name>X1SQK4_9ZZZZ</name>
<feature type="region of interest" description="Disordered" evidence="1">
    <location>
        <begin position="129"/>
        <end position="165"/>
    </location>
</feature>
<dbReference type="AlphaFoldDB" id="X1SQK4"/>
<accession>X1SQK4</accession>
<organism evidence="2">
    <name type="scientific">marine sediment metagenome</name>
    <dbReference type="NCBI Taxonomy" id="412755"/>
    <lineage>
        <taxon>unclassified sequences</taxon>
        <taxon>metagenomes</taxon>
        <taxon>ecological metagenomes</taxon>
    </lineage>
</organism>
<dbReference type="EMBL" id="BARW01009514">
    <property type="protein sequence ID" value="GAI81416.1"/>
    <property type="molecule type" value="Genomic_DNA"/>
</dbReference>
<proteinExistence type="predicted"/>